<reference evidence="3 4" key="1">
    <citation type="journal article" date="2021" name="Comput. Struct. Biotechnol. J.">
        <title>De novo genome assembly of the potent medicinal plant Rehmannia glutinosa using nanopore technology.</title>
        <authorList>
            <person name="Ma L."/>
            <person name="Dong C."/>
            <person name="Song C."/>
            <person name="Wang X."/>
            <person name="Zheng X."/>
            <person name="Niu Y."/>
            <person name="Chen S."/>
            <person name="Feng W."/>
        </authorList>
    </citation>
    <scope>NUCLEOTIDE SEQUENCE [LARGE SCALE GENOMIC DNA]</scope>
    <source>
        <strain evidence="3">DH-2019</strain>
    </source>
</reference>
<feature type="transmembrane region" description="Helical" evidence="2">
    <location>
        <begin position="97"/>
        <end position="115"/>
    </location>
</feature>
<evidence type="ECO:0000313" key="3">
    <source>
        <dbReference type="EMBL" id="KAK6151909.1"/>
    </source>
</evidence>
<keyword evidence="2" id="KW-1133">Transmembrane helix</keyword>
<feature type="compositionally biased region" description="Basic residues" evidence="1">
    <location>
        <begin position="1"/>
        <end position="10"/>
    </location>
</feature>
<protein>
    <submittedName>
        <fullName evidence="3">Uncharacterized protein</fullName>
    </submittedName>
</protein>
<gene>
    <name evidence="3" type="ORF">DH2020_014544</name>
</gene>
<feature type="compositionally biased region" description="Basic and acidic residues" evidence="1">
    <location>
        <begin position="24"/>
        <end position="33"/>
    </location>
</feature>
<dbReference type="PANTHER" id="PTHR36784:SF1">
    <property type="entry name" value="HISTONE-LYSINE N-METHYLTRANSFERASE"/>
    <property type="match status" value="1"/>
</dbReference>
<sequence length="230" mass="26677">MQKLARKWRKSHEDVDGDDYSLPTRDDSRPIDTQEQEELIRSLEKSQAQQSLLWRRYHAYFMYEVDSGSIVAADAAAVLVCLMVINGLMHNSRRHRLWLWYSFFPGTLLAVFWLHHMLRLAKFRWDIMWVPLTPLGGSAICLYVDHLLDESSEEIRKLRGYIPLIIHDEIRSPIQNSCFAPYSTMLDGIHVYNNGIIMCMCHSSNAMTGSGRGMWNRSWGAIHDNTVCDN</sequence>
<keyword evidence="2" id="KW-0472">Membrane</keyword>
<evidence type="ECO:0000256" key="1">
    <source>
        <dbReference type="SAM" id="MobiDB-lite"/>
    </source>
</evidence>
<proteinExistence type="predicted"/>
<keyword evidence="4" id="KW-1185">Reference proteome</keyword>
<dbReference type="PANTHER" id="PTHR36784">
    <property type="entry name" value="HISTONE-LYSINE N-METHYLTRANSFERASE"/>
    <property type="match status" value="1"/>
</dbReference>
<evidence type="ECO:0000313" key="4">
    <source>
        <dbReference type="Proteomes" id="UP001318860"/>
    </source>
</evidence>
<dbReference type="Proteomes" id="UP001318860">
    <property type="component" value="Unassembled WGS sequence"/>
</dbReference>
<organism evidence="3 4">
    <name type="scientific">Rehmannia glutinosa</name>
    <name type="common">Chinese foxglove</name>
    <dbReference type="NCBI Taxonomy" id="99300"/>
    <lineage>
        <taxon>Eukaryota</taxon>
        <taxon>Viridiplantae</taxon>
        <taxon>Streptophyta</taxon>
        <taxon>Embryophyta</taxon>
        <taxon>Tracheophyta</taxon>
        <taxon>Spermatophyta</taxon>
        <taxon>Magnoliopsida</taxon>
        <taxon>eudicotyledons</taxon>
        <taxon>Gunneridae</taxon>
        <taxon>Pentapetalae</taxon>
        <taxon>asterids</taxon>
        <taxon>lamiids</taxon>
        <taxon>Lamiales</taxon>
        <taxon>Orobanchaceae</taxon>
        <taxon>Rehmannieae</taxon>
        <taxon>Rehmannia</taxon>
    </lineage>
</organism>
<accession>A0ABR0X076</accession>
<keyword evidence="2" id="KW-0812">Transmembrane</keyword>
<dbReference type="EMBL" id="JABTTQ020000007">
    <property type="protein sequence ID" value="KAK6151909.1"/>
    <property type="molecule type" value="Genomic_DNA"/>
</dbReference>
<name>A0ABR0X076_REHGL</name>
<feature type="transmembrane region" description="Helical" evidence="2">
    <location>
        <begin position="67"/>
        <end position="85"/>
    </location>
</feature>
<comment type="caution">
    <text evidence="3">The sequence shown here is derived from an EMBL/GenBank/DDBJ whole genome shotgun (WGS) entry which is preliminary data.</text>
</comment>
<evidence type="ECO:0000256" key="2">
    <source>
        <dbReference type="SAM" id="Phobius"/>
    </source>
</evidence>
<feature type="region of interest" description="Disordered" evidence="1">
    <location>
        <begin position="1"/>
        <end position="33"/>
    </location>
</feature>